<evidence type="ECO:0000256" key="1">
    <source>
        <dbReference type="ARBA" id="ARBA00001579"/>
    </source>
</evidence>
<name>A0ABD5YKM9_9EURY</name>
<evidence type="ECO:0000256" key="7">
    <source>
        <dbReference type="ARBA" id="ARBA00031365"/>
    </source>
</evidence>
<evidence type="ECO:0000313" key="9">
    <source>
        <dbReference type="EMBL" id="MFC7189793.1"/>
    </source>
</evidence>
<dbReference type="GO" id="GO:0008483">
    <property type="term" value="F:transaminase activity"/>
    <property type="evidence" value="ECO:0007669"/>
    <property type="project" value="UniProtKB-KW"/>
</dbReference>
<evidence type="ECO:0000256" key="8">
    <source>
        <dbReference type="RuleBase" id="RU003560"/>
    </source>
</evidence>
<dbReference type="InterPro" id="IPR049704">
    <property type="entry name" value="Aminotrans_3_PPA_site"/>
</dbReference>
<dbReference type="CDD" id="cd00610">
    <property type="entry name" value="OAT_like"/>
    <property type="match status" value="1"/>
</dbReference>
<keyword evidence="5" id="KW-0413">Isomerase</keyword>
<protein>
    <recommendedName>
        <fullName evidence="3">Glutamate-1-semialdehyde 2,1-aminomutase</fullName>
    </recommendedName>
    <alternativeName>
        <fullName evidence="7">Glutamate-1-semialdehyde aminotransferase</fullName>
    </alternativeName>
</protein>
<comment type="pathway">
    <text evidence="6">Porphyrin-containing compound metabolism.</text>
</comment>
<evidence type="ECO:0000256" key="3">
    <source>
        <dbReference type="ARBA" id="ARBA00015416"/>
    </source>
</evidence>
<dbReference type="InterPro" id="IPR005814">
    <property type="entry name" value="Aminotrans_3"/>
</dbReference>
<sequence length="445" mass="48777">MSWKSSQTGSVRSLDRSNRLLQQAQNMIPECSQTNSKGPTQWVQGVAPTHLERGKGSHVWDVDGNEYVDYPMALGPIILGHNYPAVTNAVEQQLRDGTMFSMPHPLQLAVAEQLIDVVPCAEMVRFGKNGSDVTTLAAKLARAYTGREIIATQGYHGWPDVWMGQTSLDRGIPDVVGDLTESFEYNDIESLEQIFTAHPGDVAAIVTTPVNLAEPEDDFVQRMREIADREGAVLIFDEILTGFRFAVGGAQEYFGVTPDVACFAKGMANGFPISAVAGRRDVMQTIEADDVFYSMTYAGDALSLAAANACLSVIREENVTDHIFEQGQTLQRGYNDLAAAYGLDHRTECVGYPPRFSAQFSDETGKPDRLAKSLFMQECLERGVLFSGNHLLSYSHTDSDIDHTLDVYETAMETVADAIDADDIDDRLDGEPIGATLRQRTGEDG</sequence>
<dbReference type="PANTHER" id="PTHR43713">
    <property type="entry name" value="GLUTAMATE-1-SEMIALDEHYDE 2,1-AMINOMUTASE"/>
    <property type="match status" value="1"/>
</dbReference>
<keyword evidence="4 8" id="KW-0663">Pyridoxal phosphate</keyword>
<dbReference type="PANTHER" id="PTHR43713:SF3">
    <property type="entry name" value="GLUTAMATE-1-SEMIALDEHYDE 2,1-AMINOMUTASE 1, CHLOROPLASTIC-RELATED"/>
    <property type="match status" value="1"/>
</dbReference>
<comment type="caution">
    <text evidence="9">The sequence shown here is derived from an EMBL/GenBank/DDBJ whole genome shotgun (WGS) entry which is preliminary data.</text>
</comment>
<organism evidence="9 10">
    <name type="scientific">Halocatena marina</name>
    <dbReference type="NCBI Taxonomy" id="2934937"/>
    <lineage>
        <taxon>Archaea</taxon>
        <taxon>Methanobacteriati</taxon>
        <taxon>Methanobacteriota</taxon>
        <taxon>Stenosarchaea group</taxon>
        <taxon>Halobacteria</taxon>
        <taxon>Halobacteriales</taxon>
        <taxon>Natronomonadaceae</taxon>
        <taxon>Halocatena</taxon>
    </lineage>
</organism>
<keyword evidence="9" id="KW-0032">Aminotransferase</keyword>
<proteinExistence type="inferred from homology"/>
<dbReference type="SUPFAM" id="SSF53383">
    <property type="entry name" value="PLP-dependent transferases"/>
    <property type="match status" value="1"/>
</dbReference>
<comment type="similarity">
    <text evidence="8">Belongs to the class-III pyridoxal-phosphate-dependent aminotransferase family.</text>
</comment>
<dbReference type="AlphaFoldDB" id="A0ABD5YKM9"/>
<dbReference type="InterPro" id="IPR015421">
    <property type="entry name" value="PyrdxlP-dep_Trfase_major"/>
</dbReference>
<comment type="cofactor">
    <cofactor evidence="2">
        <name>pyridoxal 5'-phosphate</name>
        <dbReference type="ChEBI" id="CHEBI:597326"/>
    </cofactor>
</comment>
<dbReference type="GO" id="GO:0042286">
    <property type="term" value="F:glutamate-1-semialdehyde 2,1-aminomutase activity"/>
    <property type="evidence" value="ECO:0007669"/>
    <property type="project" value="UniProtKB-EC"/>
</dbReference>
<dbReference type="Gene3D" id="3.40.640.10">
    <property type="entry name" value="Type I PLP-dependent aspartate aminotransferase-like (Major domain)"/>
    <property type="match status" value="1"/>
</dbReference>
<evidence type="ECO:0000256" key="4">
    <source>
        <dbReference type="ARBA" id="ARBA00022898"/>
    </source>
</evidence>
<keyword evidence="9" id="KW-0808">Transferase</keyword>
<dbReference type="EMBL" id="JBHTAX010000001">
    <property type="protein sequence ID" value="MFC7189793.1"/>
    <property type="molecule type" value="Genomic_DNA"/>
</dbReference>
<evidence type="ECO:0000256" key="5">
    <source>
        <dbReference type="ARBA" id="ARBA00023235"/>
    </source>
</evidence>
<dbReference type="PROSITE" id="PS00600">
    <property type="entry name" value="AA_TRANSFER_CLASS_3"/>
    <property type="match status" value="1"/>
</dbReference>
<reference evidence="9 10" key="1">
    <citation type="journal article" date="2019" name="Int. J. Syst. Evol. Microbiol.">
        <title>The Global Catalogue of Microorganisms (GCM) 10K type strain sequencing project: providing services to taxonomists for standard genome sequencing and annotation.</title>
        <authorList>
            <consortium name="The Broad Institute Genomics Platform"/>
            <consortium name="The Broad Institute Genome Sequencing Center for Infectious Disease"/>
            <person name="Wu L."/>
            <person name="Ma J."/>
        </authorList>
    </citation>
    <scope>NUCLEOTIDE SEQUENCE [LARGE SCALE GENOMIC DNA]</scope>
    <source>
        <strain evidence="9 10">RDMS1</strain>
    </source>
</reference>
<evidence type="ECO:0000313" key="10">
    <source>
        <dbReference type="Proteomes" id="UP001596417"/>
    </source>
</evidence>
<dbReference type="Pfam" id="PF00202">
    <property type="entry name" value="Aminotran_3"/>
    <property type="match status" value="1"/>
</dbReference>
<accession>A0ABD5YKM9</accession>
<keyword evidence="10" id="KW-1185">Reference proteome</keyword>
<dbReference type="Gene3D" id="3.90.1150.10">
    <property type="entry name" value="Aspartate Aminotransferase, domain 1"/>
    <property type="match status" value="1"/>
</dbReference>
<evidence type="ECO:0000256" key="6">
    <source>
        <dbReference type="ARBA" id="ARBA00023444"/>
    </source>
</evidence>
<dbReference type="GeneID" id="76199353"/>
<gene>
    <name evidence="9" type="ORF">ACFQL7_07940</name>
</gene>
<comment type="catalytic activity">
    <reaction evidence="1">
        <text>(S)-4-amino-5-oxopentanoate = 5-aminolevulinate</text>
        <dbReference type="Rhea" id="RHEA:14265"/>
        <dbReference type="ChEBI" id="CHEBI:57501"/>
        <dbReference type="ChEBI" id="CHEBI:356416"/>
        <dbReference type="EC" id="5.4.3.8"/>
    </reaction>
</comment>
<dbReference type="InterPro" id="IPR015422">
    <property type="entry name" value="PyrdxlP-dep_Trfase_small"/>
</dbReference>
<dbReference type="InterPro" id="IPR015424">
    <property type="entry name" value="PyrdxlP-dep_Trfase"/>
</dbReference>
<dbReference type="Proteomes" id="UP001596417">
    <property type="component" value="Unassembled WGS sequence"/>
</dbReference>
<dbReference type="RefSeq" id="WP_264554762.1">
    <property type="nucleotide sequence ID" value="NZ_CP109979.1"/>
</dbReference>
<evidence type="ECO:0000256" key="2">
    <source>
        <dbReference type="ARBA" id="ARBA00001933"/>
    </source>
</evidence>